<accession>A0A1G8BMD6</accession>
<feature type="compositionally biased region" description="Basic and acidic residues" evidence="1">
    <location>
        <begin position="130"/>
        <end position="139"/>
    </location>
</feature>
<sequence length="157" mass="17181">MSINLKGASAEERARYAELVRPSRQRAGMSQLELATIADVDRTTVSNVERGAFAPQADVLRRLLRALGIATDESDADVEVQLWAAMIESLLLALPHDRRAAAADEALAVLARHARDSDVSAAPASVRRIVESMPRDHAEQPIAAKRGTQRREQRHAD</sequence>
<dbReference type="SMART" id="SM00530">
    <property type="entry name" value="HTH_XRE"/>
    <property type="match status" value="1"/>
</dbReference>
<reference evidence="4" key="1">
    <citation type="submission" date="2016-10" db="EMBL/GenBank/DDBJ databases">
        <authorList>
            <person name="Varghese N."/>
            <person name="Submissions S."/>
        </authorList>
    </citation>
    <scope>NUCLEOTIDE SEQUENCE [LARGE SCALE GENOMIC DNA]</scope>
    <source>
        <strain evidence="4">DSM 22002</strain>
    </source>
</reference>
<dbReference type="InterPro" id="IPR010982">
    <property type="entry name" value="Lambda_DNA-bd_dom_sf"/>
</dbReference>
<proteinExistence type="predicted"/>
<dbReference type="AlphaFoldDB" id="A0A1G8BMD6"/>
<evidence type="ECO:0000256" key="1">
    <source>
        <dbReference type="SAM" id="MobiDB-lite"/>
    </source>
</evidence>
<dbReference type="RefSeq" id="WP_197674632.1">
    <property type="nucleotide sequence ID" value="NZ_LT629695.1"/>
</dbReference>
<protein>
    <submittedName>
        <fullName evidence="3">Helix-turn-helix</fullName>
    </submittedName>
</protein>
<dbReference type="InterPro" id="IPR001387">
    <property type="entry name" value="Cro/C1-type_HTH"/>
</dbReference>
<gene>
    <name evidence="3" type="ORF">SAMN04489720_0995</name>
</gene>
<dbReference type="Gene3D" id="1.10.260.40">
    <property type="entry name" value="lambda repressor-like DNA-binding domains"/>
    <property type="match status" value="1"/>
</dbReference>
<keyword evidence="4" id="KW-1185">Reference proteome</keyword>
<evidence type="ECO:0000313" key="3">
    <source>
        <dbReference type="EMBL" id="SDH34399.1"/>
    </source>
</evidence>
<organism evidence="3 4">
    <name type="scientific">Agrococcus jejuensis</name>
    <dbReference type="NCBI Taxonomy" id="399736"/>
    <lineage>
        <taxon>Bacteria</taxon>
        <taxon>Bacillati</taxon>
        <taxon>Actinomycetota</taxon>
        <taxon>Actinomycetes</taxon>
        <taxon>Micrococcales</taxon>
        <taxon>Microbacteriaceae</taxon>
        <taxon>Agrococcus</taxon>
    </lineage>
</organism>
<name>A0A1G8BMD6_9MICO</name>
<evidence type="ECO:0000259" key="2">
    <source>
        <dbReference type="PROSITE" id="PS50943"/>
    </source>
</evidence>
<dbReference type="GO" id="GO:0003677">
    <property type="term" value="F:DNA binding"/>
    <property type="evidence" value="ECO:0007669"/>
    <property type="project" value="InterPro"/>
</dbReference>
<feature type="domain" description="HTH cro/C1-type" evidence="2">
    <location>
        <begin position="24"/>
        <end position="74"/>
    </location>
</feature>
<feature type="region of interest" description="Disordered" evidence="1">
    <location>
        <begin position="130"/>
        <end position="157"/>
    </location>
</feature>
<dbReference type="Proteomes" id="UP000198822">
    <property type="component" value="Chromosome I"/>
</dbReference>
<dbReference type="CDD" id="cd00093">
    <property type="entry name" value="HTH_XRE"/>
    <property type="match status" value="1"/>
</dbReference>
<dbReference type="STRING" id="399736.SAMN04489720_0995"/>
<dbReference type="EMBL" id="LT629695">
    <property type="protein sequence ID" value="SDH34399.1"/>
    <property type="molecule type" value="Genomic_DNA"/>
</dbReference>
<dbReference type="PROSITE" id="PS50943">
    <property type="entry name" value="HTH_CROC1"/>
    <property type="match status" value="1"/>
</dbReference>
<dbReference type="Pfam" id="PF01381">
    <property type="entry name" value="HTH_3"/>
    <property type="match status" value="1"/>
</dbReference>
<dbReference type="SUPFAM" id="SSF47413">
    <property type="entry name" value="lambda repressor-like DNA-binding domains"/>
    <property type="match status" value="1"/>
</dbReference>
<evidence type="ECO:0000313" key="4">
    <source>
        <dbReference type="Proteomes" id="UP000198822"/>
    </source>
</evidence>